<dbReference type="Proteomes" id="UP000325577">
    <property type="component" value="Linkage Group LG0"/>
</dbReference>
<sequence>MALLDCHGSKCVGLAEGSNAVPLLEVSNAAPFEENRGPTLSWVDGIDRGEFVPQIAKNLEAEYGGFTNDPSFFFDRRNSSDGHRRGGRVSSYGNYSKGRGGRGHHMKRAARGAQVLKRTIKALNFSDTIGFPILHSSYVSKAKDKIAHLTVRDSSANLGDISKLALGGNPEIRKWSIVRNSNSHNGFLLDYIAPSTINGRVIVKPFQVVFDEGARCKVEMKKEWRRVEKLDAVNVVEEQREVKKVTTNALDTEEWHTINKKAYNPSTPIMKAPYDSSSAKAMKLNGSMDTLAISQFNKFQSLEVPSSSPDDSQAVPKTPLDHLKDSKQLMKDLIPSTAMLIFMV</sequence>
<feature type="compositionally biased region" description="Basic residues" evidence="1">
    <location>
        <begin position="99"/>
        <end position="108"/>
    </location>
</feature>
<proteinExistence type="predicted"/>
<evidence type="ECO:0000313" key="2">
    <source>
        <dbReference type="EMBL" id="KAA8550027.1"/>
    </source>
</evidence>
<reference evidence="2 3" key="1">
    <citation type="submission" date="2019-09" db="EMBL/GenBank/DDBJ databases">
        <title>A chromosome-level genome assembly of the Chinese tupelo Nyssa sinensis.</title>
        <authorList>
            <person name="Yang X."/>
            <person name="Kang M."/>
            <person name="Yang Y."/>
            <person name="Xiong H."/>
            <person name="Wang M."/>
            <person name="Zhang Z."/>
            <person name="Wang Z."/>
            <person name="Wu H."/>
            <person name="Ma T."/>
            <person name="Liu J."/>
            <person name="Xi Z."/>
        </authorList>
    </citation>
    <scope>NUCLEOTIDE SEQUENCE [LARGE SCALE GENOMIC DNA]</scope>
    <source>
        <strain evidence="2">J267</strain>
        <tissue evidence="2">Leaf</tissue>
    </source>
</reference>
<protein>
    <submittedName>
        <fullName evidence="2">Uncharacterized protein</fullName>
    </submittedName>
</protein>
<gene>
    <name evidence="2" type="ORF">F0562_001711</name>
</gene>
<name>A0A5J5C7X7_9ASTE</name>
<keyword evidence="3" id="KW-1185">Reference proteome</keyword>
<organism evidence="2 3">
    <name type="scientific">Nyssa sinensis</name>
    <dbReference type="NCBI Taxonomy" id="561372"/>
    <lineage>
        <taxon>Eukaryota</taxon>
        <taxon>Viridiplantae</taxon>
        <taxon>Streptophyta</taxon>
        <taxon>Embryophyta</taxon>
        <taxon>Tracheophyta</taxon>
        <taxon>Spermatophyta</taxon>
        <taxon>Magnoliopsida</taxon>
        <taxon>eudicotyledons</taxon>
        <taxon>Gunneridae</taxon>
        <taxon>Pentapetalae</taxon>
        <taxon>asterids</taxon>
        <taxon>Cornales</taxon>
        <taxon>Nyssaceae</taxon>
        <taxon>Nyssa</taxon>
    </lineage>
</organism>
<dbReference type="AlphaFoldDB" id="A0A5J5C7X7"/>
<dbReference type="EMBL" id="CM018031">
    <property type="protein sequence ID" value="KAA8550027.1"/>
    <property type="molecule type" value="Genomic_DNA"/>
</dbReference>
<evidence type="ECO:0000313" key="3">
    <source>
        <dbReference type="Proteomes" id="UP000325577"/>
    </source>
</evidence>
<accession>A0A5J5C7X7</accession>
<evidence type="ECO:0000256" key="1">
    <source>
        <dbReference type="SAM" id="MobiDB-lite"/>
    </source>
</evidence>
<feature type="region of interest" description="Disordered" evidence="1">
    <location>
        <begin position="77"/>
        <end position="108"/>
    </location>
</feature>